<dbReference type="EMBL" id="MCRM02000008">
    <property type="protein sequence ID" value="PNV75133.1"/>
    <property type="molecule type" value="Genomic_DNA"/>
</dbReference>
<keyword evidence="3" id="KW-1185">Reference proteome</keyword>
<keyword evidence="1" id="KW-0472">Membrane</keyword>
<comment type="caution">
    <text evidence="2">The sequence shown here is derived from an EMBL/GenBank/DDBJ whole genome shotgun (WGS) entry which is preliminary data.</text>
</comment>
<keyword evidence="1" id="KW-1133">Transmembrane helix</keyword>
<reference evidence="2" key="1">
    <citation type="submission" date="2018-01" db="EMBL/GenBank/DDBJ databases">
        <title>Genomic characterization of Leptospira inadai serogroup Lyme isolated from captured rat in Brazil and comparative analysis with human reference strain.</title>
        <authorList>
            <person name="Moreno L.Z."/>
            <person name="Loureiro A.P."/>
            <person name="Miraglia F."/>
            <person name="Kremer F.S."/>
            <person name="Eslabao M.R."/>
            <person name="Dellagostin O.A."/>
            <person name="Lilenbaum W."/>
            <person name="Moreno A.M."/>
        </authorList>
    </citation>
    <scope>NUCLEOTIDE SEQUENCE [LARGE SCALE GENOMIC DNA]</scope>
    <source>
        <strain evidence="2">M34/99</strain>
    </source>
</reference>
<gene>
    <name evidence="2" type="ORF">BES34_009545</name>
</gene>
<evidence type="ECO:0008006" key="4">
    <source>
        <dbReference type="Google" id="ProtNLM"/>
    </source>
</evidence>
<keyword evidence="1" id="KW-0812">Transmembrane</keyword>
<accession>A0ABX4YIM6</accession>
<sequence length="74" mass="8455">MEKILMTEMIEFGPGIVLGFADALMDQQFLNLLSVSLVIVGCGLFLTLRKKPKTDKEIKTEINSMLERKRKARR</sequence>
<protein>
    <recommendedName>
        <fullName evidence="4">LPXTG cell wall anchor domain protein</fullName>
    </recommendedName>
</protein>
<evidence type="ECO:0000256" key="1">
    <source>
        <dbReference type="SAM" id="Phobius"/>
    </source>
</evidence>
<name>A0ABX4YIM6_9LEPT</name>
<evidence type="ECO:0000313" key="2">
    <source>
        <dbReference type="EMBL" id="PNV75133.1"/>
    </source>
</evidence>
<dbReference type="Proteomes" id="UP000094669">
    <property type="component" value="Unassembled WGS sequence"/>
</dbReference>
<evidence type="ECO:0000313" key="3">
    <source>
        <dbReference type="Proteomes" id="UP000094669"/>
    </source>
</evidence>
<proteinExistence type="predicted"/>
<organism evidence="2 3">
    <name type="scientific">Leptospira inadai serovar Lyme</name>
    <dbReference type="NCBI Taxonomy" id="293084"/>
    <lineage>
        <taxon>Bacteria</taxon>
        <taxon>Pseudomonadati</taxon>
        <taxon>Spirochaetota</taxon>
        <taxon>Spirochaetia</taxon>
        <taxon>Leptospirales</taxon>
        <taxon>Leptospiraceae</taxon>
        <taxon>Leptospira</taxon>
    </lineage>
</organism>
<feature type="transmembrane region" description="Helical" evidence="1">
    <location>
        <begin position="29"/>
        <end position="48"/>
    </location>
</feature>